<reference evidence="4" key="1">
    <citation type="submission" date="2017-02" db="EMBL/GenBank/DDBJ databases">
        <authorList>
            <person name="Dridi B."/>
        </authorList>
    </citation>
    <scope>NUCLEOTIDE SEQUENCE [LARGE SCALE GENOMIC DNA]</scope>
    <source>
        <strain evidence="4">bH819</strain>
    </source>
</reference>
<evidence type="ECO:0000256" key="1">
    <source>
        <dbReference type="ARBA" id="ARBA00023125"/>
    </source>
</evidence>
<dbReference type="Gene3D" id="1.10.1660.10">
    <property type="match status" value="1"/>
</dbReference>
<sequence length="263" mass="30878">MDLISIGELSKASGISVRALRYYDKKGFLIPEFIDENSGYRYYAPSQLGKLYFLQLCNHFDVPLSSIHKFTLEDNNLSLEKFVNVTQEKLTEDFEHYNMLQTTLNSLRDNLDSFQKKKKKSSPYFETMDERYIVASEFMNKHITYLEFSNSLIDVYKIIYSNGLSALTNRGMIKKKVGNTYKHYIFSEIIKEDFSTEQLKLITCLPKGEYYCALYPYDTFYHRIAPYWENNVEENELVISTGFLDNSYQFTAPYIEVQKIKIG</sequence>
<protein>
    <submittedName>
        <fullName evidence="3">Transcriptional regulator, MerR family</fullName>
    </submittedName>
</protein>
<dbReference type="Pfam" id="PF00376">
    <property type="entry name" value="MerR"/>
    <property type="match status" value="1"/>
</dbReference>
<dbReference type="SMART" id="SM00422">
    <property type="entry name" value="HTH_MERR"/>
    <property type="match status" value="1"/>
</dbReference>
<dbReference type="PANTHER" id="PTHR30204">
    <property type="entry name" value="REDOX-CYCLING DRUG-SENSING TRANSCRIPTIONAL ACTIVATOR SOXR"/>
    <property type="match status" value="1"/>
</dbReference>
<dbReference type="PROSITE" id="PS50937">
    <property type="entry name" value="HTH_MERR_2"/>
    <property type="match status" value="1"/>
</dbReference>
<dbReference type="InterPro" id="IPR047057">
    <property type="entry name" value="MerR_fam"/>
</dbReference>
<dbReference type="AlphaFoldDB" id="A0A1X6WJY3"/>
<evidence type="ECO:0000259" key="2">
    <source>
        <dbReference type="PROSITE" id="PS50937"/>
    </source>
</evidence>
<gene>
    <name evidence="3" type="ORF">FM121_00865</name>
</gene>
<keyword evidence="1" id="KW-0238">DNA-binding</keyword>
<dbReference type="InterPro" id="IPR000551">
    <property type="entry name" value="MerR-type_HTH_dom"/>
</dbReference>
<evidence type="ECO:0000313" key="4">
    <source>
        <dbReference type="Proteomes" id="UP000195918"/>
    </source>
</evidence>
<dbReference type="Proteomes" id="UP000195918">
    <property type="component" value="Unassembled WGS sequence"/>
</dbReference>
<dbReference type="PROSITE" id="PS00552">
    <property type="entry name" value="HTH_MERR_1"/>
    <property type="match status" value="1"/>
</dbReference>
<dbReference type="GO" id="GO:0003677">
    <property type="term" value="F:DNA binding"/>
    <property type="evidence" value="ECO:0007669"/>
    <property type="project" value="UniProtKB-KW"/>
</dbReference>
<feature type="domain" description="HTH merR-type" evidence="2">
    <location>
        <begin position="3"/>
        <end position="73"/>
    </location>
</feature>
<dbReference type="OrthoDB" id="9773308at2"/>
<dbReference type="GO" id="GO:0003700">
    <property type="term" value="F:DNA-binding transcription factor activity"/>
    <property type="evidence" value="ECO:0007669"/>
    <property type="project" value="InterPro"/>
</dbReference>
<dbReference type="InterPro" id="IPR009061">
    <property type="entry name" value="DNA-bd_dom_put_sf"/>
</dbReference>
<organism evidence="3 4">
    <name type="scientific">Vagococcus fluvialis bH819</name>
    <dbReference type="NCBI Taxonomy" id="1255619"/>
    <lineage>
        <taxon>Bacteria</taxon>
        <taxon>Bacillati</taxon>
        <taxon>Bacillota</taxon>
        <taxon>Bacilli</taxon>
        <taxon>Lactobacillales</taxon>
        <taxon>Enterococcaceae</taxon>
        <taxon>Vagococcus</taxon>
    </lineage>
</organism>
<dbReference type="RefSeq" id="WP_086950269.1">
    <property type="nucleotide sequence ID" value="NZ_FWFD01000003.1"/>
</dbReference>
<name>A0A1X6WJY3_9ENTE</name>
<accession>A0A1X6WJY3</accession>
<dbReference type="EMBL" id="FWFD01000003">
    <property type="protein sequence ID" value="SLM84611.1"/>
    <property type="molecule type" value="Genomic_DNA"/>
</dbReference>
<dbReference type="SUPFAM" id="SSF46955">
    <property type="entry name" value="Putative DNA-binding domain"/>
    <property type="match status" value="1"/>
</dbReference>
<dbReference type="PANTHER" id="PTHR30204:SF97">
    <property type="entry name" value="MERR FAMILY REGULATORY PROTEIN"/>
    <property type="match status" value="1"/>
</dbReference>
<evidence type="ECO:0000313" key="3">
    <source>
        <dbReference type="EMBL" id="SLM84611.1"/>
    </source>
</evidence>
<proteinExistence type="predicted"/>
<keyword evidence="4" id="KW-1185">Reference proteome</keyword>